<dbReference type="Proteomes" id="UP000315700">
    <property type="component" value="Chromosome"/>
</dbReference>
<dbReference type="EMBL" id="CP036271">
    <property type="protein sequence ID" value="QDT54079.1"/>
    <property type="molecule type" value="Genomic_DNA"/>
</dbReference>
<dbReference type="RefSeq" id="WP_145029829.1">
    <property type="nucleotide sequence ID" value="NZ_CP036271.1"/>
</dbReference>
<keyword evidence="3" id="KW-1185">Reference proteome</keyword>
<dbReference type="Pfam" id="PF18423">
    <property type="entry name" value="zf_CopZ"/>
    <property type="match status" value="1"/>
</dbReference>
<dbReference type="KEGG" id="ccos:Pan44_21060"/>
<gene>
    <name evidence="2" type="ORF">Pan44_21060</name>
</gene>
<reference evidence="2 3" key="1">
    <citation type="submission" date="2019-02" db="EMBL/GenBank/DDBJ databases">
        <title>Deep-cultivation of Planctomycetes and their phenomic and genomic characterization uncovers novel biology.</title>
        <authorList>
            <person name="Wiegand S."/>
            <person name="Jogler M."/>
            <person name="Boedeker C."/>
            <person name="Pinto D."/>
            <person name="Vollmers J."/>
            <person name="Rivas-Marin E."/>
            <person name="Kohn T."/>
            <person name="Peeters S.H."/>
            <person name="Heuer A."/>
            <person name="Rast P."/>
            <person name="Oberbeckmann S."/>
            <person name="Bunk B."/>
            <person name="Jeske O."/>
            <person name="Meyerdierks A."/>
            <person name="Storesund J.E."/>
            <person name="Kallscheuer N."/>
            <person name="Luecker S."/>
            <person name="Lage O.M."/>
            <person name="Pohl T."/>
            <person name="Merkel B.J."/>
            <person name="Hornburger P."/>
            <person name="Mueller R.-W."/>
            <person name="Bruemmer F."/>
            <person name="Labrenz M."/>
            <person name="Spormann A.M."/>
            <person name="Op den Camp H."/>
            <person name="Overmann J."/>
            <person name="Amann R."/>
            <person name="Jetten M.S.M."/>
            <person name="Mascher T."/>
            <person name="Medema M.H."/>
            <person name="Devos D.P."/>
            <person name="Kaster A.-K."/>
            <person name="Ovreas L."/>
            <person name="Rohde M."/>
            <person name="Galperin M.Y."/>
            <person name="Jogler C."/>
        </authorList>
    </citation>
    <scope>NUCLEOTIDE SEQUENCE [LARGE SCALE GENOMIC DNA]</scope>
    <source>
        <strain evidence="2 3">Pan44</strain>
    </source>
</reference>
<dbReference type="Gene3D" id="1.10.10.1100">
    <property type="entry name" value="BFD-like [2Fe-2S]-binding domain"/>
    <property type="match status" value="1"/>
</dbReference>
<protein>
    <recommendedName>
        <fullName evidence="1">CopZ zinc binding domain-containing protein</fullName>
    </recommendedName>
</protein>
<dbReference type="AlphaFoldDB" id="A0A517SD78"/>
<evidence type="ECO:0000313" key="3">
    <source>
        <dbReference type="Proteomes" id="UP000315700"/>
    </source>
</evidence>
<dbReference type="InterPro" id="IPR041854">
    <property type="entry name" value="BFD-like_2Fe2S-bd_dom_sf"/>
</dbReference>
<name>A0A517SD78_9PLAN</name>
<dbReference type="OrthoDB" id="95698at2"/>
<evidence type="ECO:0000259" key="1">
    <source>
        <dbReference type="Pfam" id="PF18423"/>
    </source>
</evidence>
<dbReference type="Gene3D" id="2.20.25.270">
    <property type="match status" value="1"/>
</dbReference>
<evidence type="ECO:0000313" key="2">
    <source>
        <dbReference type="EMBL" id="QDT54079.1"/>
    </source>
</evidence>
<accession>A0A517SD78</accession>
<dbReference type="InParanoid" id="A0A517SD78"/>
<organism evidence="2 3">
    <name type="scientific">Caulifigura coniformis</name>
    <dbReference type="NCBI Taxonomy" id="2527983"/>
    <lineage>
        <taxon>Bacteria</taxon>
        <taxon>Pseudomonadati</taxon>
        <taxon>Planctomycetota</taxon>
        <taxon>Planctomycetia</taxon>
        <taxon>Planctomycetales</taxon>
        <taxon>Planctomycetaceae</taxon>
        <taxon>Caulifigura</taxon>
    </lineage>
</organism>
<dbReference type="InterPro" id="IPR040890">
    <property type="entry name" value="Znf_CopZ"/>
</dbReference>
<sequence length="148" mass="16359">MNKAFVREPDFERHTYCPRCGTITLHVWAGPLDRHVRAESRGKLADDGWYCPNARCDVAYFQPDGAIIEVSELTGEVYPYDLDAPICACFGLTYDDVAADAESESPVRLRDVLAKSKTPAARCAALAVDGRCCLPVAQELYMRLKAKG</sequence>
<proteinExistence type="predicted"/>
<feature type="domain" description="CopZ zinc binding" evidence="1">
    <location>
        <begin position="16"/>
        <end position="73"/>
    </location>
</feature>